<name>A0A8H3XA77_GIGMA</name>
<dbReference type="Pfam" id="PF00183">
    <property type="entry name" value="HSP90"/>
    <property type="match status" value="1"/>
</dbReference>
<evidence type="ECO:0000313" key="5">
    <source>
        <dbReference type="EMBL" id="KAF0440107.1"/>
    </source>
</evidence>
<comment type="similarity">
    <text evidence="1">Belongs to the heat shock protein 90 family.</text>
</comment>
<dbReference type="SUPFAM" id="SSF55874">
    <property type="entry name" value="ATPase domain of HSP90 chaperone/DNA topoisomerase II/histidine kinase"/>
    <property type="match status" value="1"/>
</dbReference>
<proteinExistence type="inferred from homology"/>
<dbReference type="SUPFAM" id="SSF54211">
    <property type="entry name" value="Ribosomal protein S5 domain 2-like"/>
    <property type="match status" value="1"/>
</dbReference>
<reference evidence="5 6" key="1">
    <citation type="journal article" date="2019" name="Environ. Microbiol.">
        <title>At the nexus of three kingdoms: the genome of the mycorrhizal fungus Gigaspora margarita provides insights into plant, endobacterial and fungal interactions.</title>
        <authorList>
            <person name="Venice F."/>
            <person name="Ghignone S."/>
            <person name="Salvioli di Fossalunga A."/>
            <person name="Amselem J."/>
            <person name="Novero M."/>
            <person name="Xianan X."/>
            <person name="Sedzielewska Toro K."/>
            <person name="Morin E."/>
            <person name="Lipzen A."/>
            <person name="Grigoriev I.V."/>
            <person name="Henrissat B."/>
            <person name="Martin F.M."/>
            <person name="Bonfante P."/>
        </authorList>
    </citation>
    <scope>NUCLEOTIDE SEQUENCE [LARGE SCALE GENOMIC DNA]</scope>
    <source>
        <strain evidence="5 6">BEG34</strain>
    </source>
</reference>
<evidence type="ECO:0000256" key="3">
    <source>
        <dbReference type="ARBA" id="ARBA00022840"/>
    </source>
</evidence>
<dbReference type="InterPro" id="IPR036890">
    <property type="entry name" value="HATPase_C_sf"/>
</dbReference>
<dbReference type="GO" id="GO:0005524">
    <property type="term" value="F:ATP binding"/>
    <property type="evidence" value="ECO:0007669"/>
    <property type="project" value="UniProtKB-KW"/>
</dbReference>
<dbReference type="EMBL" id="WTPW01001370">
    <property type="protein sequence ID" value="KAF0440107.1"/>
    <property type="molecule type" value="Genomic_DNA"/>
</dbReference>
<gene>
    <name evidence="5" type="ORF">F8M41_004084</name>
</gene>
<evidence type="ECO:0000256" key="4">
    <source>
        <dbReference type="ARBA" id="ARBA00023186"/>
    </source>
</evidence>
<keyword evidence="2" id="KW-0547">Nucleotide-binding</keyword>
<dbReference type="Proteomes" id="UP000439903">
    <property type="component" value="Unassembled WGS sequence"/>
</dbReference>
<keyword evidence="4" id="KW-0143">Chaperone</keyword>
<dbReference type="InterPro" id="IPR020575">
    <property type="entry name" value="Hsp90_N"/>
</dbReference>
<dbReference type="PRINTS" id="PR00775">
    <property type="entry name" value="HEATSHOCK90"/>
</dbReference>
<sequence length="228" mass="26121">MAEAKQFAFQAEIFQLMSIIINTFYSNKDASVFVDVFISESYNAELVNNFGNIAHSGTKDFIEALQSGANISIIGQFGIGFYSAYLVADHVQVITKHNNDEQYIWESLASRSFTITHDTDNKPIARDTLIKLFLKEGQLEYLEEHKIKEEEQLAVRHFSVKDQLEFRAILFIPHHAPSDLFETKKKHNNIKLYVCSVFIIDNCEDLITEYLNFIKGIVDSEDLPLNIS</sequence>
<keyword evidence="3" id="KW-0067">ATP-binding</keyword>
<dbReference type="InterPro" id="IPR001404">
    <property type="entry name" value="Hsp90_fam"/>
</dbReference>
<evidence type="ECO:0000313" key="6">
    <source>
        <dbReference type="Proteomes" id="UP000439903"/>
    </source>
</evidence>
<dbReference type="GO" id="GO:0051082">
    <property type="term" value="F:unfolded protein binding"/>
    <property type="evidence" value="ECO:0007669"/>
    <property type="project" value="InterPro"/>
</dbReference>
<keyword evidence="6" id="KW-1185">Reference proteome</keyword>
<keyword evidence="5" id="KW-0346">Stress response</keyword>
<protein>
    <submittedName>
        <fullName evidence="5">Heat shock protein HSP82</fullName>
    </submittedName>
</protein>
<dbReference type="OrthoDB" id="28737at2759"/>
<dbReference type="GO" id="GO:0140662">
    <property type="term" value="F:ATP-dependent protein folding chaperone"/>
    <property type="evidence" value="ECO:0007669"/>
    <property type="project" value="InterPro"/>
</dbReference>
<comment type="caution">
    <text evidence="5">The sequence shown here is derived from an EMBL/GenBank/DDBJ whole genome shotgun (WGS) entry which is preliminary data.</text>
</comment>
<accession>A0A8H3XA77</accession>
<dbReference type="InterPro" id="IPR020568">
    <property type="entry name" value="Ribosomal_Su5_D2-typ_SF"/>
</dbReference>
<dbReference type="Gene3D" id="3.30.565.10">
    <property type="entry name" value="Histidine kinase-like ATPase, C-terminal domain"/>
    <property type="match status" value="1"/>
</dbReference>
<organism evidence="5 6">
    <name type="scientific">Gigaspora margarita</name>
    <dbReference type="NCBI Taxonomy" id="4874"/>
    <lineage>
        <taxon>Eukaryota</taxon>
        <taxon>Fungi</taxon>
        <taxon>Fungi incertae sedis</taxon>
        <taxon>Mucoromycota</taxon>
        <taxon>Glomeromycotina</taxon>
        <taxon>Glomeromycetes</taxon>
        <taxon>Diversisporales</taxon>
        <taxon>Gigasporaceae</taxon>
        <taxon>Gigaspora</taxon>
    </lineage>
</organism>
<evidence type="ECO:0000256" key="2">
    <source>
        <dbReference type="ARBA" id="ARBA00022741"/>
    </source>
</evidence>
<dbReference type="PANTHER" id="PTHR11528">
    <property type="entry name" value="HEAT SHOCK PROTEIN 90 FAMILY MEMBER"/>
    <property type="match status" value="1"/>
</dbReference>
<dbReference type="GO" id="GO:0016887">
    <property type="term" value="F:ATP hydrolysis activity"/>
    <property type="evidence" value="ECO:0007669"/>
    <property type="project" value="InterPro"/>
</dbReference>
<evidence type="ECO:0000256" key="1">
    <source>
        <dbReference type="ARBA" id="ARBA00008239"/>
    </source>
</evidence>
<dbReference type="AlphaFoldDB" id="A0A8H3XA77"/>